<dbReference type="RefSeq" id="WP_138539093.1">
    <property type="nucleotide sequence ID" value="NZ_CP045430.1"/>
</dbReference>
<name>A0A5S3USK6_9GAMM</name>
<dbReference type="PROSITE" id="PS51257">
    <property type="entry name" value="PROKAR_LIPOPROTEIN"/>
    <property type="match status" value="1"/>
</dbReference>
<dbReference type="EMBL" id="CP045430">
    <property type="protein sequence ID" value="QPB85483.1"/>
    <property type="molecule type" value="Genomic_DNA"/>
</dbReference>
<evidence type="ECO:0000313" key="2">
    <source>
        <dbReference type="Proteomes" id="UP000305729"/>
    </source>
</evidence>
<gene>
    <name evidence="1" type="ORF">CWC22_020955</name>
</gene>
<organism evidence="1 2">
    <name type="scientific">Pseudoalteromonas rubra</name>
    <dbReference type="NCBI Taxonomy" id="43658"/>
    <lineage>
        <taxon>Bacteria</taxon>
        <taxon>Pseudomonadati</taxon>
        <taxon>Pseudomonadota</taxon>
        <taxon>Gammaproteobacteria</taxon>
        <taxon>Alteromonadales</taxon>
        <taxon>Pseudoalteromonadaceae</taxon>
        <taxon>Pseudoalteromonas</taxon>
    </lineage>
</organism>
<dbReference type="AlphaFoldDB" id="A0A5S3USK6"/>
<evidence type="ECO:0008006" key="3">
    <source>
        <dbReference type="Google" id="ProtNLM"/>
    </source>
</evidence>
<proteinExistence type="predicted"/>
<protein>
    <recommendedName>
        <fullName evidence="3">Lipoprotein</fullName>
    </recommendedName>
</protein>
<sequence length="191" mass="21194">MKRKIAASMLIAAALSGCTTVGYTVAPDKETASLRVVSLDSGNMSVWIDETEGCINHNFIYGGEIAIPGVKANLLADRQAGRVIGMPMYRSEVHEKQQTELKVEANVPISFYFAGVWVTGANTPIDGYRYCVKEVSFTPLAGHNYEAQYYVDKIDGKKQCTITLYDIKQENGEYVKTENENYELTTKPCKN</sequence>
<reference evidence="1 2" key="1">
    <citation type="submission" date="2019-10" db="EMBL/GenBank/DDBJ databases">
        <title>Pseudoalteromonas rubra S4059.</title>
        <authorList>
            <person name="Paulsen S."/>
            <person name="Wang X."/>
        </authorList>
    </citation>
    <scope>NUCLEOTIDE SEQUENCE [LARGE SCALE GENOMIC DNA]</scope>
    <source>
        <strain evidence="1 2">S4059</strain>
    </source>
</reference>
<evidence type="ECO:0000313" key="1">
    <source>
        <dbReference type="EMBL" id="QPB85483.1"/>
    </source>
</evidence>
<dbReference type="Proteomes" id="UP000305729">
    <property type="component" value="Chromosome 2"/>
</dbReference>
<accession>A0A5S3USK6</accession>